<evidence type="ECO:0000313" key="2">
    <source>
        <dbReference type="Proteomes" id="UP000218209"/>
    </source>
</evidence>
<name>A0A1X6PHA8_PORUM</name>
<dbReference type="AlphaFoldDB" id="A0A1X6PHA8"/>
<dbReference type="EMBL" id="KV918778">
    <property type="protein sequence ID" value="OSX80230.1"/>
    <property type="molecule type" value="Genomic_DNA"/>
</dbReference>
<gene>
    <name evidence="1" type="ORF">BU14_0056s0013</name>
</gene>
<sequence length="165" mass="18120">MPHQGAPSGGLQALKFLSTGPSRHLFGPCPDGSLHHPRILGGTHPAPPQHRIVTARPVPRGAVPTSRRRRASLVPLRRNPIFRAVRTCHQPCRGGDAFPTPRPCYPHPDTLINPICLLAISTNPPCDARPPRLLPQALLLFVLPSLLTSHPRRPPAYYSLTRDRL</sequence>
<dbReference type="Proteomes" id="UP000218209">
    <property type="component" value="Unassembled WGS sequence"/>
</dbReference>
<accession>A0A1X6PHA8</accession>
<proteinExistence type="predicted"/>
<protein>
    <submittedName>
        <fullName evidence="1">Uncharacterized protein</fullName>
    </submittedName>
</protein>
<evidence type="ECO:0000313" key="1">
    <source>
        <dbReference type="EMBL" id="OSX80230.1"/>
    </source>
</evidence>
<reference evidence="1 2" key="1">
    <citation type="submission" date="2017-03" db="EMBL/GenBank/DDBJ databases">
        <title>WGS assembly of Porphyra umbilicalis.</title>
        <authorList>
            <person name="Brawley S.H."/>
            <person name="Blouin N.A."/>
            <person name="Ficko-Blean E."/>
            <person name="Wheeler G.L."/>
            <person name="Lohr M."/>
            <person name="Goodson H.V."/>
            <person name="Jenkins J.W."/>
            <person name="Blaby-Haas C.E."/>
            <person name="Helliwell K.E."/>
            <person name="Chan C."/>
            <person name="Marriage T."/>
            <person name="Bhattacharya D."/>
            <person name="Klein A.S."/>
            <person name="Badis Y."/>
            <person name="Brodie J."/>
            <person name="Cao Y."/>
            <person name="Collen J."/>
            <person name="Dittami S.M."/>
            <person name="Gachon C.M."/>
            <person name="Green B.R."/>
            <person name="Karpowicz S."/>
            <person name="Kim J.W."/>
            <person name="Kudahl U."/>
            <person name="Lin S."/>
            <person name="Michel G."/>
            <person name="Mittag M."/>
            <person name="Olson B.J."/>
            <person name="Pangilinan J."/>
            <person name="Peng Y."/>
            <person name="Qiu H."/>
            <person name="Shu S."/>
            <person name="Singer J.T."/>
            <person name="Smith A.G."/>
            <person name="Sprecher B.N."/>
            <person name="Wagner V."/>
            <person name="Wang W."/>
            <person name="Wang Z.-Y."/>
            <person name="Yan J."/>
            <person name="Yarish C."/>
            <person name="Zoeuner-Riek S."/>
            <person name="Zhuang Y."/>
            <person name="Zou Y."/>
            <person name="Lindquist E.A."/>
            <person name="Grimwood J."/>
            <person name="Barry K."/>
            <person name="Rokhsar D.S."/>
            <person name="Schmutz J."/>
            <person name="Stiller J.W."/>
            <person name="Grossman A.R."/>
            <person name="Prochnik S.E."/>
        </authorList>
    </citation>
    <scope>NUCLEOTIDE SEQUENCE [LARGE SCALE GENOMIC DNA]</scope>
    <source>
        <strain evidence="1">4086291</strain>
    </source>
</reference>
<keyword evidence="2" id="KW-1185">Reference proteome</keyword>
<organism evidence="1 2">
    <name type="scientific">Porphyra umbilicalis</name>
    <name type="common">Purple laver</name>
    <name type="synonym">Red alga</name>
    <dbReference type="NCBI Taxonomy" id="2786"/>
    <lineage>
        <taxon>Eukaryota</taxon>
        <taxon>Rhodophyta</taxon>
        <taxon>Bangiophyceae</taxon>
        <taxon>Bangiales</taxon>
        <taxon>Bangiaceae</taxon>
        <taxon>Porphyra</taxon>
    </lineage>
</organism>